<comment type="caution">
    <text evidence="1">The sequence shown here is derived from an EMBL/GenBank/DDBJ whole genome shotgun (WGS) entry which is preliminary data.</text>
</comment>
<gene>
    <name evidence="1" type="ORF">TZ00_18335</name>
</gene>
<organism evidence="1 2">
    <name type="scientific">Agreia bicolorata</name>
    <dbReference type="NCBI Taxonomy" id="110935"/>
    <lineage>
        <taxon>Bacteria</taxon>
        <taxon>Bacillati</taxon>
        <taxon>Actinomycetota</taxon>
        <taxon>Actinomycetes</taxon>
        <taxon>Micrococcales</taxon>
        <taxon>Microbacteriaceae</taxon>
        <taxon>Agreia</taxon>
    </lineage>
</organism>
<sequence length="73" mass="8306">MRQRNTPSAEPTKWWLSSLNGRIHVRIDCGIFVLEGCGCVSFVMRPECQLGAMWTNSGHNAEFRLQQPLTTQL</sequence>
<dbReference type="Proteomes" id="UP000032503">
    <property type="component" value="Unassembled WGS sequence"/>
</dbReference>
<dbReference type="EMBL" id="JYFC01000013">
    <property type="protein sequence ID" value="KJC62847.1"/>
    <property type="molecule type" value="Genomic_DNA"/>
</dbReference>
<evidence type="ECO:0000313" key="2">
    <source>
        <dbReference type="Proteomes" id="UP000032503"/>
    </source>
</evidence>
<evidence type="ECO:0000313" key="1">
    <source>
        <dbReference type="EMBL" id="KJC62847.1"/>
    </source>
</evidence>
<accession>A0ABR5CB29</accession>
<keyword evidence="2" id="KW-1185">Reference proteome</keyword>
<protein>
    <submittedName>
        <fullName evidence="1">Uncharacterized protein</fullName>
    </submittedName>
</protein>
<reference evidence="1 2" key="1">
    <citation type="journal article" date="2001" name="Int. J. Syst. Evol. Microbiol.">
        <title>Agreia bicolorata gen. nov., sp. nov., to accommodate actinobacteria isolated from narrow reed grass infected by the nematode Heteroanguina graminophila.</title>
        <authorList>
            <person name="Evtushenko L.I."/>
            <person name="Dorofeeva L.V."/>
            <person name="Dobrovolskaya T.G."/>
            <person name="Streshinskaya G.M."/>
            <person name="Subbotin S.A."/>
            <person name="Tiedje J.M."/>
        </authorList>
    </citation>
    <scope>NUCLEOTIDE SEQUENCE [LARGE SCALE GENOMIC DNA]</scope>
    <source>
        <strain evidence="1 2">VKM Ac-1804</strain>
    </source>
</reference>
<proteinExistence type="predicted"/>
<name>A0ABR5CB29_9MICO</name>